<dbReference type="Proteomes" id="UP000261948">
    <property type="component" value="Unassembled WGS sequence"/>
</dbReference>
<dbReference type="UniPathway" id="UPA00034">
    <property type="reaction ID" value="UER00018"/>
</dbReference>
<dbReference type="PROSITE" id="PS01298">
    <property type="entry name" value="DAPB"/>
    <property type="match status" value="1"/>
</dbReference>
<dbReference type="SUPFAM" id="SSF55347">
    <property type="entry name" value="Glyceraldehyde-3-phosphate dehydrogenase-like, C-terminal domain"/>
    <property type="match status" value="1"/>
</dbReference>
<feature type="binding site" evidence="13">
    <location>
        <begin position="130"/>
        <end position="133"/>
    </location>
    <ligand>
        <name>NAD(+)</name>
        <dbReference type="ChEBI" id="CHEBI:57540"/>
    </ligand>
</feature>
<dbReference type="PANTHER" id="PTHR20836">
    <property type="entry name" value="DIHYDRODIPICOLINATE REDUCTASE"/>
    <property type="match status" value="1"/>
</dbReference>
<dbReference type="Gene3D" id="3.30.360.10">
    <property type="entry name" value="Dihydrodipicolinate Reductase, domain 2"/>
    <property type="match status" value="1"/>
</dbReference>
<organism evidence="16 17">
    <name type="scientific">Comamonas testosteroni</name>
    <name type="common">Pseudomonas testosteroni</name>
    <dbReference type="NCBI Taxonomy" id="285"/>
    <lineage>
        <taxon>Bacteria</taxon>
        <taxon>Pseudomonadati</taxon>
        <taxon>Pseudomonadota</taxon>
        <taxon>Betaproteobacteria</taxon>
        <taxon>Burkholderiales</taxon>
        <taxon>Comamonadaceae</taxon>
        <taxon>Comamonas</taxon>
    </lineage>
</organism>
<proteinExistence type="inferred from homology"/>
<comment type="pathway">
    <text evidence="9 13">Amino-acid biosynthesis; L-lysine biosynthesis via DAP pathway; (S)-tetrahydrodipicolinate from L-aspartate: step 4/4.</text>
</comment>
<feature type="domain" description="Dihydrodipicolinate reductase C-terminal" evidence="15">
    <location>
        <begin position="136"/>
        <end position="273"/>
    </location>
</feature>
<reference evidence="16 17" key="1">
    <citation type="submission" date="2018-08" db="EMBL/GenBank/DDBJ databases">
        <title>Comamonas testosteroni strain SWCO2.</title>
        <authorList>
            <person name="Jiang N."/>
            <person name="Zhang X.Z."/>
        </authorList>
    </citation>
    <scope>NUCLEOTIDE SEQUENCE [LARGE SCALE GENOMIC DNA]</scope>
    <source>
        <strain evidence="16 17">SWCO2</strain>
    </source>
</reference>
<gene>
    <name evidence="13" type="primary">dapB</name>
    <name evidence="16" type="ORF">DZC30_12210</name>
</gene>
<dbReference type="EMBL" id="QURR01000013">
    <property type="protein sequence ID" value="RGE44846.1"/>
    <property type="molecule type" value="Genomic_DNA"/>
</dbReference>
<dbReference type="GO" id="GO:0050661">
    <property type="term" value="F:NADP binding"/>
    <property type="evidence" value="ECO:0007669"/>
    <property type="project" value="UniProtKB-UniRule"/>
</dbReference>
<keyword evidence="5 13" id="KW-0220">Diaminopimelate biosynthesis</keyword>
<dbReference type="SUPFAM" id="SSF51735">
    <property type="entry name" value="NAD(P)-binding Rossmann-fold domains"/>
    <property type="match status" value="1"/>
</dbReference>
<evidence type="ECO:0000259" key="15">
    <source>
        <dbReference type="Pfam" id="PF05173"/>
    </source>
</evidence>
<feature type="binding site" evidence="13">
    <location>
        <begin position="17"/>
        <end position="22"/>
    </location>
    <ligand>
        <name>NAD(+)</name>
        <dbReference type="ChEBI" id="CHEBI:57540"/>
    </ligand>
</feature>
<keyword evidence="7 13" id="KW-0520">NAD</keyword>
<protein>
    <recommendedName>
        <fullName evidence="10 13">4-hydroxy-tetrahydrodipicolinate reductase</fullName>
        <shortName evidence="13">HTPA reductase</shortName>
        <ecNumber evidence="10 13">1.17.1.8</ecNumber>
    </recommendedName>
</protein>
<evidence type="ECO:0000256" key="7">
    <source>
        <dbReference type="ARBA" id="ARBA00023027"/>
    </source>
</evidence>
<dbReference type="PANTHER" id="PTHR20836:SF0">
    <property type="entry name" value="4-HYDROXY-TETRAHYDRODIPICOLINATE REDUCTASE 1, CHLOROPLASTIC-RELATED"/>
    <property type="match status" value="1"/>
</dbReference>
<comment type="catalytic activity">
    <reaction evidence="11 13">
        <text>(S)-2,3,4,5-tetrahydrodipicolinate + NADP(+) + H2O = (2S,4S)-4-hydroxy-2,3,4,5-tetrahydrodipicolinate + NADPH + H(+)</text>
        <dbReference type="Rhea" id="RHEA:35331"/>
        <dbReference type="ChEBI" id="CHEBI:15377"/>
        <dbReference type="ChEBI" id="CHEBI:15378"/>
        <dbReference type="ChEBI" id="CHEBI:16845"/>
        <dbReference type="ChEBI" id="CHEBI:57783"/>
        <dbReference type="ChEBI" id="CHEBI:58349"/>
        <dbReference type="ChEBI" id="CHEBI:67139"/>
        <dbReference type="EC" id="1.17.1.8"/>
    </reaction>
</comment>
<dbReference type="GO" id="GO:0009089">
    <property type="term" value="P:lysine biosynthetic process via diaminopimelate"/>
    <property type="evidence" value="ECO:0007669"/>
    <property type="project" value="UniProtKB-UniRule"/>
</dbReference>
<comment type="catalytic activity">
    <reaction evidence="12 13">
        <text>(S)-2,3,4,5-tetrahydrodipicolinate + NAD(+) + H2O = (2S,4S)-4-hydroxy-2,3,4,5-tetrahydrodipicolinate + NADH + H(+)</text>
        <dbReference type="Rhea" id="RHEA:35323"/>
        <dbReference type="ChEBI" id="CHEBI:15377"/>
        <dbReference type="ChEBI" id="CHEBI:15378"/>
        <dbReference type="ChEBI" id="CHEBI:16845"/>
        <dbReference type="ChEBI" id="CHEBI:57540"/>
        <dbReference type="ChEBI" id="CHEBI:57945"/>
        <dbReference type="ChEBI" id="CHEBI:67139"/>
        <dbReference type="EC" id="1.17.1.8"/>
    </reaction>
</comment>
<feature type="binding site" evidence="13">
    <location>
        <begin position="174"/>
        <end position="175"/>
    </location>
    <ligand>
        <name>(S)-2,3,4,5-tetrahydrodipicolinate</name>
        <dbReference type="ChEBI" id="CHEBI:16845"/>
    </ligand>
</feature>
<comment type="similarity">
    <text evidence="1 13">Belongs to the DapB family.</text>
</comment>
<evidence type="ECO:0000256" key="9">
    <source>
        <dbReference type="ARBA" id="ARBA00037922"/>
    </source>
</evidence>
<evidence type="ECO:0000256" key="3">
    <source>
        <dbReference type="ARBA" id="ARBA00022605"/>
    </source>
</evidence>
<feature type="binding site" evidence="13">
    <location>
        <begin position="106"/>
        <end position="108"/>
    </location>
    <ligand>
        <name>NAD(+)</name>
        <dbReference type="ChEBI" id="CHEBI:57540"/>
    </ligand>
</feature>
<dbReference type="PIRSF" id="PIRSF000161">
    <property type="entry name" value="DHPR"/>
    <property type="match status" value="1"/>
</dbReference>
<evidence type="ECO:0000259" key="14">
    <source>
        <dbReference type="Pfam" id="PF01113"/>
    </source>
</evidence>
<dbReference type="AlphaFoldDB" id="A0A373FL22"/>
<dbReference type="InterPro" id="IPR036291">
    <property type="entry name" value="NAD(P)-bd_dom_sf"/>
</dbReference>
<evidence type="ECO:0000256" key="6">
    <source>
        <dbReference type="ARBA" id="ARBA00023002"/>
    </source>
</evidence>
<accession>A0A373FL22</accession>
<dbReference type="InterPro" id="IPR022663">
    <property type="entry name" value="DapB_C"/>
</dbReference>
<keyword evidence="6 13" id="KW-0560">Oxidoreductase</keyword>
<dbReference type="Gene3D" id="3.40.50.720">
    <property type="entry name" value="NAD(P)-binding Rossmann-like Domain"/>
    <property type="match status" value="1"/>
</dbReference>
<dbReference type="GO" id="GO:0016726">
    <property type="term" value="F:oxidoreductase activity, acting on CH or CH2 groups, NAD or NADP as acceptor"/>
    <property type="evidence" value="ECO:0007669"/>
    <property type="project" value="UniProtKB-UniRule"/>
</dbReference>
<evidence type="ECO:0000256" key="2">
    <source>
        <dbReference type="ARBA" id="ARBA00022490"/>
    </source>
</evidence>
<feature type="binding site" evidence="13">
    <location>
        <position position="165"/>
    </location>
    <ligand>
        <name>(S)-2,3,4,5-tetrahydrodipicolinate</name>
        <dbReference type="ChEBI" id="CHEBI:16845"/>
    </ligand>
</feature>
<keyword evidence="2 13" id="KW-0963">Cytoplasm</keyword>
<dbReference type="OrthoDB" id="9790352at2"/>
<comment type="function">
    <text evidence="13">Catalyzes the conversion of 4-hydroxy-tetrahydrodipicolinate (HTPA) to tetrahydrodipicolinate.</text>
</comment>
<evidence type="ECO:0000256" key="8">
    <source>
        <dbReference type="ARBA" id="ARBA00023154"/>
    </source>
</evidence>
<evidence type="ECO:0000256" key="12">
    <source>
        <dbReference type="ARBA" id="ARBA00049396"/>
    </source>
</evidence>
<dbReference type="FunFam" id="3.30.360.10:FF:000004">
    <property type="entry name" value="4-hydroxy-tetrahydrodipicolinate reductase"/>
    <property type="match status" value="1"/>
</dbReference>
<evidence type="ECO:0000256" key="13">
    <source>
        <dbReference type="HAMAP-Rule" id="MF_00102"/>
    </source>
</evidence>
<sequence length="276" mass="28995">MTASPSSTPRQRVAVAGASGRMGHMLIEAILNSSDCELAAALDRADSPAIGTDPSAFLGKPSGLKIESDLRAALSKADCLIDFTRPEGTMEHLAVAAELGVKVVIGTTGFSDAQKAQIAEYAKKTAVVLSANMSAGVNVTFKLLEMAAKALKEGGYDIEIIEAHHKHKVDAPSGTALKMGEVIAEAQGTNLADRAVYERYGHTGARVENTIGFATVRGGDIVGDHTVLFAGTGERIEISHKSSSRAGYANGSLRAVGYLADKKTGQYDMYDVLNLR</sequence>
<comment type="caution">
    <text evidence="16">The sequence shown here is derived from an EMBL/GenBank/DDBJ whole genome shotgun (WGS) entry which is preliminary data.</text>
</comment>
<dbReference type="GO" id="GO:0005829">
    <property type="term" value="C:cytosol"/>
    <property type="evidence" value="ECO:0007669"/>
    <property type="project" value="TreeGrafter"/>
</dbReference>
<dbReference type="Pfam" id="PF05173">
    <property type="entry name" value="DapB_C"/>
    <property type="match status" value="1"/>
</dbReference>
<feature type="active site" description="Proton donor" evidence="13">
    <location>
        <position position="168"/>
    </location>
</feature>
<dbReference type="NCBIfam" id="TIGR00036">
    <property type="entry name" value="dapB"/>
    <property type="match status" value="1"/>
</dbReference>
<dbReference type="InterPro" id="IPR022664">
    <property type="entry name" value="DapB_N_CS"/>
</dbReference>
<evidence type="ECO:0000313" key="17">
    <source>
        <dbReference type="Proteomes" id="UP000261948"/>
    </source>
</evidence>
<dbReference type="Pfam" id="PF01113">
    <property type="entry name" value="DapB_N"/>
    <property type="match status" value="1"/>
</dbReference>
<feature type="binding site" evidence="13">
    <location>
        <position position="44"/>
    </location>
    <ligand>
        <name>NADP(+)</name>
        <dbReference type="ChEBI" id="CHEBI:58349"/>
    </ligand>
</feature>
<dbReference type="CDD" id="cd02274">
    <property type="entry name" value="DHDPR_N"/>
    <property type="match status" value="1"/>
</dbReference>
<evidence type="ECO:0000313" key="16">
    <source>
        <dbReference type="EMBL" id="RGE44846.1"/>
    </source>
</evidence>
<evidence type="ECO:0000256" key="10">
    <source>
        <dbReference type="ARBA" id="ARBA00038983"/>
    </source>
</evidence>
<keyword evidence="8 13" id="KW-0457">Lysine biosynthesis</keyword>
<dbReference type="InterPro" id="IPR023940">
    <property type="entry name" value="DHDPR_bac"/>
</dbReference>
<evidence type="ECO:0000256" key="5">
    <source>
        <dbReference type="ARBA" id="ARBA00022915"/>
    </source>
</evidence>
<evidence type="ECO:0000256" key="4">
    <source>
        <dbReference type="ARBA" id="ARBA00022857"/>
    </source>
</evidence>
<comment type="subcellular location">
    <subcellularLocation>
        <location evidence="13">Cytoplasm</location>
    </subcellularLocation>
</comment>
<comment type="subunit">
    <text evidence="13">Homotetramer.</text>
</comment>
<dbReference type="EC" id="1.17.1.8" evidence="10 13"/>
<evidence type="ECO:0000256" key="1">
    <source>
        <dbReference type="ARBA" id="ARBA00006642"/>
    </source>
</evidence>
<feature type="active site" description="Proton donor/acceptor" evidence="13">
    <location>
        <position position="164"/>
    </location>
</feature>
<dbReference type="GO" id="GO:0051287">
    <property type="term" value="F:NAD binding"/>
    <property type="evidence" value="ECO:0007669"/>
    <property type="project" value="UniProtKB-UniRule"/>
</dbReference>
<name>A0A373FL22_COMTE</name>
<keyword evidence="4 13" id="KW-0521">NADP</keyword>
<keyword evidence="17" id="KW-1185">Reference proteome</keyword>
<feature type="binding site" evidence="13">
    <location>
        <position position="43"/>
    </location>
    <ligand>
        <name>NAD(+)</name>
        <dbReference type="ChEBI" id="CHEBI:57540"/>
    </ligand>
</feature>
<comment type="caution">
    <text evidence="13">Was originally thought to be a dihydrodipicolinate reductase (DHDPR), catalyzing the conversion of dihydrodipicolinate to tetrahydrodipicolinate. However, it was shown in E.coli that the substrate of the enzymatic reaction is not dihydrodipicolinate (DHDP) but in fact (2S,4S)-4-hydroxy-2,3,4,5-tetrahydrodipicolinic acid (HTPA), the product released by the DapA-catalyzed reaction.</text>
</comment>
<dbReference type="InterPro" id="IPR000846">
    <property type="entry name" value="DapB_N"/>
</dbReference>
<dbReference type="HAMAP" id="MF_00102">
    <property type="entry name" value="DapB"/>
    <property type="match status" value="1"/>
</dbReference>
<evidence type="ECO:0000256" key="11">
    <source>
        <dbReference type="ARBA" id="ARBA00049080"/>
    </source>
</evidence>
<dbReference type="GO" id="GO:0019877">
    <property type="term" value="P:diaminopimelate biosynthetic process"/>
    <property type="evidence" value="ECO:0007669"/>
    <property type="project" value="UniProtKB-UniRule"/>
</dbReference>
<dbReference type="GO" id="GO:0008839">
    <property type="term" value="F:4-hydroxy-tetrahydrodipicolinate reductase"/>
    <property type="evidence" value="ECO:0007669"/>
    <property type="project" value="UniProtKB-UniRule"/>
</dbReference>
<feature type="domain" description="Dihydrodipicolinate reductase N-terminal" evidence="14">
    <location>
        <begin position="12"/>
        <end position="133"/>
    </location>
</feature>
<keyword evidence="3 13" id="KW-0028">Amino-acid biosynthesis</keyword>